<organism evidence="1">
    <name type="scientific">marine sediment metagenome</name>
    <dbReference type="NCBI Taxonomy" id="412755"/>
    <lineage>
        <taxon>unclassified sequences</taxon>
        <taxon>metagenomes</taxon>
        <taxon>ecological metagenomes</taxon>
    </lineage>
</organism>
<evidence type="ECO:0000313" key="1">
    <source>
        <dbReference type="EMBL" id="KKK53298.1"/>
    </source>
</evidence>
<dbReference type="EMBL" id="LAZR01066579">
    <property type="protein sequence ID" value="KKK53298.1"/>
    <property type="molecule type" value="Genomic_DNA"/>
</dbReference>
<reference evidence="1" key="1">
    <citation type="journal article" date="2015" name="Nature">
        <title>Complex archaea that bridge the gap between prokaryotes and eukaryotes.</title>
        <authorList>
            <person name="Spang A."/>
            <person name="Saw J.H."/>
            <person name="Jorgensen S.L."/>
            <person name="Zaremba-Niedzwiedzka K."/>
            <person name="Martijn J."/>
            <person name="Lind A.E."/>
            <person name="van Eijk R."/>
            <person name="Schleper C."/>
            <person name="Guy L."/>
            <person name="Ettema T.J."/>
        </authorList>
    </citation>
    <scope>NUCLEOTIDE SEQUENCE</scope>
</reference>
<accession>A0A0F8W9J6</accession>
<sequence>SMPHGSESEKVPNCGVEDRIESIVAASFTPYSPHKPASRLGIGERKGM</sequence>
<protein>
    <submittedName>
        <fullName evidence="1">Uncharacterized protein</fullName>
    </submittedName>
</protein>
<gene>
    <name evidence="1" type="ORF">LCGC14_3096180</name>
</gene>
<dbReference type="AlphaFoldDB" id="A0A0F8W9J6"/>
<proteinExistence type="predicted"/>
<comment type="caution">
    <text evidence="1">The sequence shown here is derived from an EMBL/GenBank/DDBJ whole genome shotgun (WGS) entry which is preliminary data.</text>
</comment>
<feature type="non-terminal residue" evidence="1">
    <location>
        <position position="1"/>
    </location>
</feature>
<name>A0A0F8W9J6_9ZZZZ</name>